<accession>A0A9D4F0H4</accession>
<keyword evidence="2" id="KW-1185">Reference proteome</keyword>
<evidence type="ECO:0000313" key="2">
    <source>
        <dbReference type="Proteomes" id="UP000828390"/>
    </source>
</evidence>
<reference evidence="1" key="2">
    <citation type="submission" date="2020-11" db="EMBL/GenBank/DDBJ databases">
        <authorList>
            <person name="McCartney M.A."/>
            <person name="Auch B."/>
            <person name="Kono T."/>
            <person name="Mallez S."/>
            <person name="Becker A."/>
            <person name="Gohl D.M."/>
            <person name="Silverstein K.A.T."/>
            <person name="Koren S."/>
            <person name="Bechman K.B."/>
            <person name="Herman A."/>
            <person name="Abrahante J.E."/>
            <person name="Garbe J."/>
        </authorList>
    </citation>
    <scope>NUCLEOTIDE SEQUENCE</scope>
    <source>
        <strain evidence="1">Duluth1</strain>
        <tissue evidence="1">Whole animal</tissue>
    </source>
</reference>
<comment type="caution">
    <text evidence="1">The sequence shown here is derived from an EMBL/GenBank/DDBJ whole genome shotgun (WGS) entry which is preliminary data.</text>
</comment>
<organism evidence="1 2">
    <name type="scientific">Dreissena polymorpha</name>
    <name type="common">Zebra mussel</name>
    <name type="synonym">Mytilus polymorpha</name>
    <dbReference type="NCBI Taxonomy" id="45954"/>
    <lineage>
        <taxon>Eukaryota</taxon>
        <taxon>Metazoa</taxon>
        <taxon>Spiralia</taxon>
        <taxon>Lophotrochozoa</taxon>
        <taxon>Mollusca</taxon>
        <taxon>Bivalvia</taxon>
        <taxon>Autobranchia</taxon>
        <taxon>Heteroconchia</taxon>
        <taxon>Euheterodonta</taxon>
        <taxon>Imparidentia</taxon>
        <taxon>Neoheterodontei</taxon>
        <taxon>Myida</taxon>
        <taxon>Dreissenoidea</taxon>
        <taxon>Dreissenidae</taxon>
        <taxon>Dreissena</taxon>
    </lineage>
</organism>
<reference evidence="1" key="1">
    <citation type="journal article" date="2019" name="bioRxiv">
        <title>The Genome of the Zebra Mussel, Dreissena polymorpha: A Resource for Invasive Species Research.</title>
        <authorList>
            <person name="McCartney M.A."/>
            <person name="Auch B."/>
            <person name="Kono T."/>
            <person name="Mallez S."/>
            <person name="Zhang Y."/>
            <person name="Obille A."/>
            <person name="Becker A."/>
            <person name="Abrahante J.E."/>
            <person name="Garbe J."/>
            <person name="Badalamenti J.P."/>
            <person name="Herman A."/>
            <person name="Mangelson H."/>
            <person name="Liachko I."/>
            <person name="Sullivan S."/>
            <person name="Sone E.D."/>
            <person name="Koren S."/>
            <person name="Silverstein K.A.T."/>
            <person name="Beckman K.B."/>
            <person name="Gohl D.M."/>
        </authorList>
    </citation>
    <scope>NUCLEOTIDE SEQUENCE</scope>
    <source>
        <strain evidence="1">Duluth1</strain>
        <tissue evidence="1">Whole animal</tissue>
    </source>
</reference>
<dbReference type="EMBL" id="JAIWYP010000008">
    <property type="protein sequence ID" value="KAH3789353.1"/>
    <property type="molecule type" value="Genomic_DNA"/>
</dbReference>
<dbReference type="AlphaFoldDB" id="A0A9D4F0H4"/>
<sequence length="113" mass="13165">MISWRRDLIEDIGILGLSWGEIEAHDRRRWRTVLAGYALIGFKGRRRRRSVDQKDFPVKHVHNGVFVKDRLKEFQSKGLTSHSKQHKHMPHKFCSSRAVYQACSLPLTQLSLG</sequence>
<name>A0A9D4F0H4_DREPO</name>
<dbReference type="Proteomes" id="UP000828390">
    <property type="component" value="Unassembled WGS sequence"/>
</dbReference>
<gene>
    <name evidence="1" type="ORF">DPMN_167530</name>
</gene>
<protein>
    <submittedName>
        <fullName evidence="1">Uncharacterized protein</fullName>
    </submittedName>
</protein>
<proteinExistence type="predicted"/>
<evidence type="ECO:0000313" key="1">
    <source>
        <dbReference type="EMBL" id="KAH3789353.1"/>
    </source>
</evidence>